<dbReference type="Pfam" id="PF02862">
    <property type="entry name" value="DDHD"/>
    <property type="match status" value="1"/>
</dbReference>
<dbReference type="EMBL" id="ADFV01040225">
    <property type="status" value="NOT_ANNOTATED_CDS"/>
    <property type="molecule type" value="Genomic_DNA"/>
</dbReference>
<dbReference type="Ensembl" id="ENSNLET00000060143.1">
    <property type="protein sequence ID" value="ENSNLEP00000046067.1"/>
    <property type="gene ID" value="ENSNLEG00000012635.2"/>
</dbReference>
<dbReference type="PANTHER" id="PTHR23509">
    <property type="entry name" value="PA-PL1 PHOSPHOLIPASE FAMILY"/>
    <property type="match status" value="1"/>
</dbReference>
<dbReference type="EMBL" id="ADFV01040229">
    <property type="status" value="NOT_ANNOTATED_CDS"/>
    <property type="molecule type" value="Genomic_DNA"/>
</dbReference>
<reference evidence="4 5" key="1">
    <citation type="submission" date="2012-10" db="EMBL/GenBank/DDBJ databases">
        <authorList>
            <consortium name="Gibbon Genome Sequencing Consortium"/>
        </authorList>
    </citation>
    <scope>NUCLEOTIDE SEQUENCE [LARGE SCALE GENOMIC DNA]</scope>
</reference>
<feature type="region of interest" description="Disordered" evidence="2">
    <location>
        <begin position="22"/>
        <end position="55"/>
    </location>
</feature>
<sequence length="668" mass="75760">MNYPGRGDENYDFSSAESGSSLRYYSEGKSGGGGSSLSLHPPQQPPLVPTNSGGGGVDVTQGECYPVYWNQADKIPVMRGQWFIDGTWQPLEEEESNLIEREHLNCFRGQQMQENFDIEVSKSIDGKDAVHSFKLSRNHVDWHSVDEVYLYSDATTSKIARTVTQKLGFSKASSSGTRLHRGYVEEATLEDKPSQTTHIVFVVHGIGQKMDQGRIIKNTAMQCNFLHYYFPVTETSYKFTYTVDSITPDKVRGLRDMLNSSAMDIMYYTSPLYRDELVKGLQQELNRLYSLFCSRNPDFEEKGGKVSIVSHSLGCVITYDIMTGWNPVRLYEQLLQKEEELPDERWMSYEERHLLDELYITKRRLKEIEERLHGLKALSMTQTPALKFKVENFFCMGSPLAVFLRNTGSQDHILPREICNRLLNIFHPTDPVAYRLEPLILKHYSNISPVQIHWYNTSNPLPYEHMKPSFLNPAKEPTSVSENEGISTIPSPVTSPVLSRRHYGESITNIGKASILGAASIGKGLGGMLFSRFGRSSTTQSSETSKDSMEDEKKPVASPSATTVATQTLPHSSSGFLDSAYFRLQESFFNLPQLLFPENVMQNKDNALVELDHRIDFELREGLVESRYWSAVTSHTAYWSSLDVALFLLTFMYKHEHDNDAKPNLDPI</sequence>
<evidence type="ECO:0000259" key="3">
    <source>
        <dbReference type="PROSITE" id="PS51043"/>
    </source>
</evidence>
<evidence type="ECO:0000256" key="2">
    <source>
        <dbReference type="SAM" id="MobiDB-lite"/>
    </source>
</evidence>
<dbReference type="PANTHER" id="PTHR23509:SF32">
    <property type="entry name" value="PHOSPHOLIPASE DDHD1"/>
    <property type="match status" value="1"/>
</dbReference>
<dbReference type="AlphaFoldDB" id="A0A2I3HR98"/>
<keyword evidence="5" id="KW-1185">Reference proteome</keyword>
<protein>
    <submittedName>
        <fullName evidence="4">DDHD domain containing 1</fullName>
    </submittedName>
</protein>
<dbReference type="EMBL" id="ADFV01040234">
    <property type="status" value="NOT_ANNOTATED_CDS"/>
    <property type="molecule type" value="Genomic_DNA"/>
</dbReference>
<gene>
    <name evidence="4" type="primary">DDHD1</name>
</gene>
<dbReference type="InterPro" id="IPR004177">
    <property type="entry name" value="DDHD_dom"/>
</dbReference>
<accession>A0A2I3HR98</accession>
<organism evidence="4 5">
    <name type="scientific">Nomascus leucogenys</name>
    <name type="common">Northern white-cheeked gibbon</name>
    <name type="synonym">Hylobates leucogenys</name>
    <dbReference type="NCBI Taxonomy" id="61853"/>
    <lineage>
        <taxon>Eukaryota</taxon>
        <taxon>Metazoa</taxon>
        <taxon>Chordata</taxon>
        <taxon>Craniata</taxon>
        <taxon>Vertebrata</taxon>
        <taxon>Euteleostomi</taxon>
        <taxon>Mammalia</taxon>
        <taxon>Eutheria</taxon>
        <taxon>Euarchontoglires</taxon>
        <taxon>Primates</taxon>
        <taxon>Haplorrhini</taxon>
        <taxon>Catarrhini</taxon>
        <taxon>Hylobatidae</taxon>
        <taxon>Nomascus</taxon>
    </lineage>
</organism>
<dbReference type="EMBL" id="ADFV01040227">
    <property type="status" value="NOT_ANNOTATED_CDS"/>
    <property type="molecule type" value="Genomic_DNA"/>
</dbReference>
<feature type="compositionally biased region" description="Basic and acidic residues" evidence="2">
    <location>
        <begin position="544"/>
        <end position="555"/>
    </location>
</feature>
<evidence type="ECO:0000313" key="4">
    <source>
        <dbReference type="Ensembl" id="ENSNLEP00000046067.1"/>
    </source>
</evidence>
<feature type="domain" description="DDHD" evidence="3">
    <location>
        <begin position="386"/>
        <end position="654"/>
    </location>
</feature>
<dbReference type="GeneTree" id="ENSGT00940000156065"/>
<feature type="region of interest" description="Disordered" evidence="2">
    <location>
        <begin position="536"/>
        <end position="566"/>
    </location>
</feature>
<dbReference type="PROSITE" id="PS51043">
    <property type="entry name" value="DDHD"/>
    <property type="match status" value="1"/>
</dbReference>
<dbReference type="Proteomes" id="UP000001073">
    <property type="component" value="Chromosome 1a"/>
</dbReference>
<dbReference type="EMBL" id="ADFV01040230">
    <property type="status" value="NOT_ANNOTATED_CDS"/>
    <property type="molecule type" value="Genomic_DNA"/>
</dbReference>
<evidence type="ECO:0000256" key="1">
    <source>
        <dbReference type="ARBA" id="ARBA00038464"/>
    </source>
</evidence>
<dbReference type="EMBL" id="ADFV01040231">
    <property type="status" value="NOT_ANNOTATED_CDS"/>
    <property type="molecule type" value="Genomic_DNA"/>
</dbReference>
<dbReference type="EMBL" id="ADFV01040232">
    <property type="status" value="NOT_ANNOTATED_CDS"/>
    <property type="molecule type" value="Genomic_DNA"/>
</dbReference>
<dbReference type="EMBL" id="ADFV01040226">
    <property type="status" value="NOT_ANNOTATED_CDS"/>
    <property type="molecule type" value="Genomic_DNA"/>
</dbReference>
<evidence type="ECO:0000313" key="5">
    <source>
        <dbReference type="Proteomes" id="UP000001073"/>
    </source>
</evidence>
<proteinExistence type="inferred from homology"/>
<reference evidence="4" key="3">
    <citation type="submission" date="2025-09" db="UniProtKB">
        <authorList>
            <consortium name="Ensembl"/>
        </authorList>
    </citation>
    <scope>IDENTIFICATION</scope>
</reference>
<name>A0A2I3HR98_NOMLE</name>
<reference evidence="4" key="2">
    <citation type="submission" date="2025-08" db="UniProtKB">
        <authorList>
            <consortium name="Ensembl"/>
        </authorList>
    </citation>
    <scope>IDENTIFICATION</scope>
</reference>
<dbReference type="InterPro" id="IPR058055">
    <property type="entry name" value="PA-PLA1"/>
</dbReference>
<dbReference type="GO" id="GO:0005737">
    <property type="term" value="C:cytoplasm"/>
    <property type="evidence" value="ECO:0007669"/>
    <property type="project" value="TreeGrafter"/>
</dbReference>
<dbReference type="EMBL" id="ADFV01040233">
    <property type="status" value="NOT_ANNOTATED_CDS"/>
    <property type="molecule type" value="Genomic_DNA"/>
</dbReference>
<comment type="similarity">
    <text evidence="1">Belongs to the PA-PLA1 family.</text>
</comment>
<dbReference type="GO" id="GO:0046872">
    <property type="term" value="F:metal ion binding"/>
    <property type="evidence" value="ECO:0007669"/>
    <property type="project" value="InterPro"/>
</dbReference>
<dbReference type="SMART" id="SM01127">
    <property type="entry name" value="DDHD"/>
    <property type="match status" value="1"/>
</dbReference>
<dbReference type="EMBL" id="ADFV01040228">
    <property type="status" value="NOT_ANNOTATED_CDS"/>
    <property type="molecule type" value="Genomic_DNA"/>
</dbReference>
<dbReference type="GO" id="GO:0004620">
    <property type="term" value="F:phospholipase activity"/>
    <property type="evidence" value="ECO:0007669"/>
    <property type="project" value="TreeGrafter"/>
</dbReference>